<accession>A0A3Q9G7N3</accession>
<dbReference type="PANTHER" id="PTHR11113:SF14">
    <property type="entry name" value="N-ACETYLGLUCOSAMINE-6-PHOSPHATE DEACETYLASE"/>
    <property type="match status" value="1"/>
</dbReference>
<evidence type="ECO:0000313" key="4">
    <source>
        <dbReference type="EMBL" id="AZQ77130.1"/>
    </source>
</evidence>
<dbReference type="InterPro" id="IPR032466">
    <property type="entry name" value="Metal_Hydrolase"/>
</dbReference>
<dbReference type="GO" id="GO:0008448">
    <property type="term" value="F:N-acetylglucosamine-6-phosphate deacetylase activity"/>
    <property type="evidence" value="ECO:0007669"/>
    <property type="project" value="TreeGrafter"/>
</dbReference>
<dbReference type="InterPro" id="IPR006680">
    <property type="entry name" value="Amidohydro-rel"/>
</dbReference>
<dbReference type="Proteomes" id="UP000280344">
    <property type="component" value="Chromosome"/>
</dbReference>
<dbReference type="SUPFAM" id="SSF51556">
    <property type="entry name" value="Metallo-dependent hydrolases"/>
    <property type="match status" value="1"/>
</dbReference>
<organism evidence="4 5">
    <name type="scientific">Flaviflexus ciconiae</name>
    <dbReference type="NCBI Taxonomy" id="2496867"/>
    <lineage>
        <taxon>Bacteria</taxon>
        <taxon>Bacillati</taxon>
        <taxon>Actinomycetota</taxon>
        <taxon>Actinomycetes</taxon>
        <taxon>Actinomycetales</taxon>
        <taxon>Actinomycetaceae</taxon>
        <taxon>Flaviflexus</taxon>
    </lineage>
</organism>
<evidence type="ECO:0000313" key="5">
    <source>
        <dbReference type="Proteomes" id="UP000280344"/>
    </source>
</evidence>
<evidence type="ECO:0000256" key="2">
    <source>
        <dbReference type="ARBA" id="ARBA00022801"/>
    </source>
</evidence>
<proteinExistence type="inferred from homology"/>
<keyword evidence="5" id="KW-1185">Reference proteome</keyword>
<gene>
    <name evidence="4" type="ORF">EJ997_07090</name>
</gene>
<keyword evidence="2" id="KW-0378">Hydrolase</keyword>
<dbReference type="KEGG" id="flh:EJ997_07090"/>
<dbReference type="EMBL" id="CP034593">
    <property type="protein sequence ID" value="AZQ77130.1"/>
    <property type="molecule type" value="Genomic_DNA"/>
</dbReference>
<reference evidence="4 5" key="1">
    <citation type="submission" date="2018-12" db="EMBL/GenBank/DDBJ databases">
        <title>Complete genome sequence of Flaviflexus sp. H23T48.</title>
        <authorList>
            <person name="Bae J.-W."/>
            <person name="Lee J.-Y."/>
        </authorList>
    </citation>
    <scope>NUCLEOTIDE SEQUENCE [LARGE SCALE GENOMIC DNA]</scope>
    <source>
        <strain evidence="4 5">H23T48</strain>
    </source>
</reference>
<dbReference type="PANTHER" id="PTHR11113">
    <property type="entry name" value="N-ACETYLGLUCOSAMINE-6-PHOSPHATE DEACETYLASE"/>
    <property type="match status" value="1"/>
</dbReference>
<name>A0A3Q9G7N3_9ACTO</name>
<dbReference type="Gene3D" id="3.20.20.140">
    <property type="entry name" value="Metal-dependent hydrolases"/>
    <property type="match status" value="1"/>
</dbReference>
<protein>
    <submittedName>
        <fullName evidence="4">N-acetylglucosamine-6-phosphate deacetylase</fullName>
    </submittedName>
</protein>
<feature type="domain" description="Amidohydrolase-related" evidence="3">
    <location>
        <begin position="55"/>
        <end position="180"/>
    </location>
</feature>
<sequence length="393" mass="41238">MDRPAELRKGSVVEKINATVLDAAGHIIGSSITLEDGVVRNVAPPTEELRGPYFFPGFVDIHCHGGGGASFPDDNDRESIERAARTHAHEGTTHLIASLVSALDPLPAIKALADACDDGLLIGIHLEGPYVSHEKAGAQNPAAIRDINLDELATWLEAGRGWIKTMTIAPERERSVEAAQLLLQHGAVPSWGHTAASSRQTSEAVSATSKIAGGLRPAQTATHLFNAMPPLNHRFPGPVRELMDAAKYGDLVVEIIGDGVHVATELVADCLNYLDDPVEPGAALVTDALACAAMPNGDYVLGGLAVTMVDGTAKLTGTDTIAGGASTLARQVIKLLDYGVDPRVLARATMLAPARAINIDPPAYPAPGRPLTGVLIDGAELRAWRDGVEYGNV</sequence>
<dbReference type="AlphaFoldDB" id="A0A3Q9G7N3"/>
<dbReference type="OrthoDB" id="9776488at2"/>
<evidence type="ECO:0000259" key="3">
    <source>
        <dbReference type="Pfam" id="PF01979"/>
    </source>
</evidence>
<dbReference type="GO" id="GO:0006046">
    <property type="term" value="P:N-acetylglucosamine catabolic process"/>
    <property type="evidence" value="ECO:0007669"/>
    <property type="project" value="TreeGrafter"/>
</dbReference>
<comment type="similarity">
    <text evidence="1">Belongs to the metallo-dependent hydrolases superfamily. NagA family.</text>
</comment>
<dbReference type="Pfam" id="PF01979">
    <property type="entry name" value="Amidohydro_1"/>
    <property type="match status" value="1"/>
</dbReference>
<evidence type="ECO:0000256" key="1">
    <source>
        <dbReference type="ARBA" id="ARBA00010716"/>
    </source>
</evidence>